<reference evidence="2 3" key="1">
    <citation type="submission" date="2016-12" db="EMBL/GenBank/DDBJ databases">
        <title>Genome Mining:The Detection of Biosynthetic Gene Clusters to Aid in the Expression of Curamycin A produced by Streptomyces sp. strain CZA14.</title>
        <authorList>
            <person name="Durrell K.A."/>
            <person name="Kirby B.M."/>
            <person name="Khan W."/>
            <person name="Mthethwa T."/>
            <person name="Le Roes-Hill M."/>
        </authorList>
    </citation>
    <scope>NUCLEOTIDE SEQUENCE [LARGE SCALE GENOMIC DNA]</scope>
    <source>
        <strain evidence="2 3">CZA14</strain>
    </source>
</reference>
<dbReference type="Proteomes" id="UP000194266">
    <property type="component" value="Unassembled WGS sequence"/>
</dbReference>
<name>A0ABX3YS34_9ACTN</name>
<organism evidence="2 3">
    <name type="scientific">Streptomyces pharetrae CZA14</name>
    <dbReference type="NCBI Taxonomy" id="1144883"/>
    <lineage>
        <taxon>Bacteria</taxon>
        <taxon>Bacillati</taxon>
        <taxon>Actinomycetota</taxon>
        <taxon>Actinomycetes</taxon>
        <taxon>Kitasatosporales</taxon>
        <taxon>Streptomycetaceae</taxon>
        <taxon>Streptomyces</taxon>
    </lineage>
</organism>
<accession>A0ABX3YS34</accession>
<sequence length="113" mass="11708">MERDLDGIALYALDGAVLAAREGVGVALADQAVQGYGLIDGAPRWTTRPTEPKGGRAPFRTADGTRLGASDGTSVPEAAGRTEAVGQLIRAGGTWVWVNSDGDAYPPVLAFRP</sequence>
<gene>
    <name evidence="2" type="ORF">OQI_00860</name>
</gene>
<comment type="caution">
    <text evidence="2">The sequence shown here is derived from an EMBL/GenBank/DDBJ whole genome shotgun (WGS) entry which is preliminary data.</text>
</comment>
<evidence type="ECO:0000313" key="2">
    <source>
        <dbReference type="EMBL" id="OSZ62309.1"/>
    </source>
</evidence>
<keyword evidence="3" id="KW-1185">Reference proteome</keyword>
<protein>
    <submittedName>
        <fullName evidence="2">Uncharacterized protein</fullName>
    </submittedName>
</protein>
<dbReference type="EMBL" id="MRYD01000002">
    <property type="protein sequence ID" value="OSZ62309.1"/>
    <property type="molecule type" value="Genomic_DNA"/>
</dbReference>
<evidence type="ECO:0000313" key="3">
    <source>
        <dbReference type="Proteomes" id="UP000194266"/>
    </source>
</evidence>
<evidence type="ECO:0000256" key="1">
    <source>
        <dbReference type="SAM" id="MobiDB-lite"/>
    </source>
</evidence>
<dbReference type="RefSeq" id="WP_086167397.1">
    <property type="nucleotide sequence ID" value="NZ_MRYD01000002.1"/>
</dbReference>
<feature type="region of interest" description="Disordered" evidence="1">
    <location>
        <begin position="41"/>
        <end position="79"/>
    </location>
</feature>
<proteinExistence type="predicted"/>